<dbReference type="SMART" id="SM00115">
    <property type="entry name" value="CASc"/>
    <property type="match status" value="1"/>
</dbReference>
<dbReference type="PANTHER" id="PTHR48169:SF6">
    <property type="entry name" value="CASPASE-8-LIKE"/>
    <property type="match status" value="1"/>
</dbReference>
<dbReference type="GeneTree" id="ENSGT00940000164225"/>
<proteinExistence type="inferred from homology"/>
<dbReference type="GO" id="GO:0006915">
    <property type="term" value="P:apoptotic process"/>
    <property type="evidence" value="ECO:0007669"/>
    <property type="project" value="UniProtKB-KW"/>
</dbReference>
<dbReference type="PANTHER" id="PTHR48169">
    <property type="entry name" value="DED DOMAIN-CONTAINING PROTEIN"/>
    <property type="match status" value="1"/>
</dbReference>
<evidence type="ECO:0000313" key="8">
    <source>
        <dbReference type="Ensembl" id="ENSCPRP00005011700.1"/>
    </source>
</evidence>
<dbReference type="Proteomes" id="UP000594220">
    <property type="component" value="Unplaced"/>
</dbReference>
<accession>A0A7M4ELJ1</accession>
<keyword evidence="5" id="KW-0788">Thiol protease</keyword>
<sequence>TTLYCCLPGAELGLSGVRAAVLLCGPHKGATQLAGCGGGELTHSHRCQHPLPHATAAIMQMYSKKDHSSMDCFICCLLSHGDKGQLKGTDWKSVPIKGLVSCFIGSNCKSLAGKPKLFFIQACQGTHKEQSISVEEDGCQKLETDACPLPSVPDWADILTGMATFGQGARLDDLPRSLPALMSMKSMRVLFQASKQMPEIISTLRRQLIF</sequence>
<evidence type="ECO:0000256" key="3">
    <source>
        <dbReference type="ARBA" id="ARBA00022703"/>
    </source>
</evidence>
<dbReference type="InterPro" id="IPR016129">
    <property type="entry name" value="Caspase_his_AS"/>
</dbReference>
<dbReference type="GO" id="GO:0005737">
    <property type="term" value="C:cytoplasm"/>
    <property type="evidence" value="ECO:0007669"/>
    <property type="project" value="UniProtKB-ARBA"/>
</dbReference>
<dbReference type="GO" id="GO:0006508">
    <property type="term" value="P:proteolysis"/>
    <property type="evidence" value="ECO:0007669"/>
    <property type="project" value="UniProtKB-KW"/>
</dbReference>
<keyword evidence="4" id="KW-0378">Hydrolase</keyword>
<dbReference type="Ensembl" id="ENSCPRT00005013792.1">
    <property type="protein sequence ID" value="ENSCPRP00005011700.1"/>
    <property type="gene ID" value="ENSCPRG00005008345.1"/>
</dbReference>
<evidence type="ECO:0000256" key="6">
    <source>
        <dbReference type="ARBA" id="ARBA00023145"/>
    </source>
</evidence>
<dbReference type="GO" id="GO:0043067">
    <property type="term" value="P:regulation of programmed cell death"/>
    <property type="evidence" value="ECO:0007669"/>
    <property type="project" value="UniProtKB-ARBA"/>
</dbReference>
<keyword evidence="9" id="KW-1185">Reference proteome</keyword>
<dbReference type="GO" id="GO:0004197">
    <property type="term" value="F:cysteine-type endopeptidase activity"/>
    <property type="evidence" value="ECO:0007669"/>
    <property type="project" value="InterPro"/>
</dbReference>
<name>A0A7M4ELJ1_CROPO</name>
<protein>
    <recommendedName>
        <fullName evidence="7">Caspase family p20 domain-containing protein</fullName>
    </recommendedName>
</protein>
<keyword evidence="2" id="KW-0645">Protease</keyword>
<keyword evidence="3" id="KW-0053">Apoptosis</keyword>
<reference evidence="8" key="1">
    <citation type="submission" date="2025-08" db="UniProtKB">
        <authorList>
            <consortium name="Ensembl"/>
        </authorList>
    </citation>
    <scope>IDENTIFICATION</scope>
</reference>
<dbReference type="PRINTS" id="PR00376">
    <property type="entry name" value="IL1BCENZYME"/>
</dbReference>
<dbReference type="InterPro" id="IPR011600">
    <property type="entry name" value="Pept_C14_caspase"/>
</dbReference>
<dbReference type="Pfam" id="PF00656">
    <property type="entry name" value="Peptidase_C14"/>
    <property type="match status" value="1"/>
</dbReference>
<dbReference type="PROSITE" id="PS50208">
    <property type="entry name" value="CASPASE_P20"/>
    <property type="match status" value="1"/>
</dbReference>
<evidence type="ECO:0000256" key="4">
    <source>
        <dbReference type="ARBA" id="ARBA00022801"/>
    </source>
</evidence>
<evidence type="ECO:0000256" key="2">
    <source>
        <dbReference type="ARBA" id="ARBA00022670"/>
    </source>
</evidence>
<evidence type="ECO:0000259" key="7">
    <source>
        <dbReference type="PROSITE" id="PS50208"/>
    </source>
</evidence>
<dbReference type="InterPro" id="IPR029030">
    <property type="entry name" value="Caspase-like_dom_sf"/>
</dbReference>
<dbReference type="SUPFAM" id="SSF52129">
    <property type="entry name" value="Caspase-like"/>
    <property type="match status" value="1"/>
</dbReference>
<dbReference type="InterPro" id="IPR015917">
    <property type="entry name" value="Pept_C14A"/>
</dbReference>
<evidence type="ECO:0000256" key="5">
    <source>
        <dbReference type="ARBA" id="ARBA00022807"/>
    </source>
</evidence>
<dbReference type="PROSITE" id="PS01122">
    <property type="entry name" value="CASPASE_CYS"/>
    <property type="match status" value="1"/>
</dbReference>
<organism evidence="8 9">
    <name type="scientific">Crocodylus porosus</name>
    <name type="common">Saltwater crocodile</name>
    <name type="synonym">Estuarine crocodile</name>
    <dbReference type="NCBI Taxonomy" id="8502"/>
    <lineage>
        <taxon>Eukaryota</taxon>
        <taxon>Metazoa</taxon>
        <taxon>Chordata</taxon>
        <taxon>Craniata</taxon>
        <taxon>Vertebrata</taxon>
        <taxon>Euteleostomi</taxon>
        <taxon>Archelosauria</taxon>
        <taxon>Archosauria</taxon>
        <taxon>Crocodylia</taxon>
        <taxon>Longirostres</taxon>
        <taxon>Crocodylidae</taxon>
        <taxon>Crocodylus</taxon>
    </lineage>
</organism>
<evidence type="ECO:0000313" key="9">
    <source>
        <dbReference type="Proteomes" id="UP000594220"/>
    </source>
</evidence>
<evidence type="ECO:0000256" key="1">
    <source>
        <dbReference type="ARBA" id="ARBA00010134"/>
    </source>
</evidence>
<dbReference type="InterPro" id="IPR001309">
    <property type="entry name" value="Pept_C14_p20"/>
</dbReference>
<reference evidence="8" key="2">
    <citation type="submission" date="2025-09" db="UniProtKB">
        <authorList>
            <consortium name="Ensembl"/>
        </authorList>
    </citation>
    <scope>IDENTIFICATION</scope>
</reference>
<dbReference type="InterPro" id="IPR033139">
    <property type="entry name" value="Caspase_cys_AS"/>
</dbReference>
<dbReference type="AlphaFoldDB" id="A0A7M4ELJ1"/>
<feature type="domain" description="Caspase family p20" evidence="7">
    <location>
        <begin position="59"/>
        <end position="127"/>
    </location>
</feature>
<dbReference type="PROSITE" id="PS01121">
    <property type="entry name" value="CASPASE_HIS"/>
    <property type="match status" value="1"/>
</dbReference>
<dbReference type="Gene3D" id="3.40.50.1460">
    <property type="match status" value="1"/>
</dbReference>
<comment type="similarity">
    <text evidence="1">Belongs to the peptidase C14A family.</text>
</comment>
<keyword evidence="6" id="KW-0865">Zymogen</keyword>